<evidence type="ECO:0008006" key="3">
    <source>
        <dbReference type="Google" id="ProtNLM"/>
    </source>
</evidence>
<dbReference type="EMBL" id="FTNP01000008">
    <property type="protein sequence ID" value="SIS06657.1"/>
    <property type="molecule type" value="Genomic_DNA"/>
</dbReference>
<gene>
    <name evidence="1" type="ORF">SAMN05421809_3684</name>
</gene>
<name>A0A1N7G261_9EURY</name>
<dbReference type="GeneID" id="54125010"/>
<evidence type="ECO:0000313" key="2">
    <source>
        <dbReference type="Proteomes" id="UP000185687"/>
    </source>
</evidence>
<protein>
    <recommendedName>
        <fullName evidence="3">CopG family transcriptional regulator</fullName>
    </recommendedName>
</protein>
<organism evidence="1 2">
    <name type="scientific">Natronorubrum daqingense</name>
    <dbReference type="NCBI Taxonomy" id="588898"/>
    <lineage>
        <taxon>Archaea</taxon>
        <taxon>Methanobacteriati</taxon>
        <taxon>Methanobacteriota</taxon>
        <taxon>Stenosarchaea group</taxon>
        <taxon>Halobacteria</taxon>
        <taxon>Halobacteriales</taxon>
        <taxon>Natrialbaceae</taxon>
        <taxon>Natronorubrum</taxon>
    </lineage>
</organism>
<reference evidence="1 2" key="1">
    <citation type="submission" date="2017-01" db="EMBL/GenBank/DDBJ databases">
        <authorList>
            <person name="Mah S.A."/>
            <person name="Swanson W.J."/>
            <person name="Moy G.W."/>
            <person name="Vacquier V.D."/>
        </authorList>
    </citation>
    <scope>NUCLEOTIDE SEQUENCE [LARGE SCALE GENOMIC DNA]</scope>
    <source>
        <strain evidence="1 2">CGMCC 1.8909</strain>
    </source>
</reference>
<keyword evidence="2" id="KW-1185">Reference proteome</keyword>
<proteinExistence type="predicted"/>
<sequence length="46" mass="5331">MGTNIHIEVPDEEQYERLKRVKNEHGLTWRGMLIHAADDLETPTGE</sequence>
<accession>A0A1N7G261</accession>
<dbReference type="Proteomes" id="UP000185687">
    <property type="component" value="Unassembled WGS sequence"/>
</dbReference>
<dbReference type="OrthoDB" id="256286at2157"/>
<dbReference type="RefSeq" id="WP_168170979.1">
    <property type="nucleotide sequence ID" value="NZ_CP019329.1"/>
</dbReference>
<evidence type="ECO:0000313" key="1">
    <source>
        <dbReference type="EMBL" id="SIS06657.1"/>
    </source>
</evidence>
<dbReference type="AlphaFoldDB" id="A0A1N7G261"/>